<dbReference type="NCBIfam" id="TIGR02349">
    <property type="entry name" value="DnaJ_bact"/>
    <property type="match status" value="1"/>
</dbReference>
<dbReference type="SUPFAM" id="SSF49493">
    <property type="entry name" value="HSP40/DnaJ peptide-binding domain"/>
    <property type="match status" value="2"/>
</dbReference>
<dbReference type="Proteomes" id="UP000285655">
    <property type="component" value="Unassembled WGS sequence"/>
</dbReference>
<comment type="similarity">
    <text evidence="10 12">Belongs to the DnaJ family.</text>
</comment>
<feature type="binding site" evidence="12">
    <location>
        <position position="170"/>
    </location>
    <ligand>
        <name>Zn(2+)</name>
        <dbReference type="ChEBI" id="CHEBI:29105"/>
        <label>2</label>
    </ligand>
</feature>
<keyword evidence="4 12" id="KW-0677">Repeat</keyword>
<feature type="binding site" evidence="12">
    <location>
        <position position="156"/>
    </location>
    <ligand>
        <name>Zn(2+)</name>
        <dbReference type="ChEBI" id="CHEBI:29105"/>
        <label>1</label>
    </ligand>
</feature>
<feature type="binding site" evidence="12">
    <location>
        <position position="196"/>
    </location>
    <ligand>
        <name>Zn(2+)</name>
        <dbReference type="ChEBI" id="CHEBI:29105"/>
        <label>2</label>
    </ligand>
</feature>
<feature type="binding site" evidence="12">
    <location>
        <position position="213"/>
    </location>
    <ligand>
        <name>Zn(2+)</name>
        <dbReference type="ChEBI" id="CHEBI:29105"/>
        <label>1</label>
    </ligand>
</feature>
<dbReference type="SUPFAM" id="SSF57938">
    <property type="entry name" value="DnaJ/Hsp40 cysteine-rich domain"/>
    <property type="match status" value="1"/>
</dbReference>
<dbReference type="GO" id="GO:0008270">
    <property type="term" value="F:zinc ion binding"/>
    <property type="evidence" value="ECO:0007669"/>
    <property type="project" value="UniProtKB-UniRule"/>
</dbReference>
<evidence type="ECO:0000256" key="6">
    <source>
        <dbReference type="ARBA" id="ARBA00022833"/>
    </source>
</evidence>
<dbReference type="FunFam" id="2.10.230.10:FF:000002">
    <property type="entry name" value="Molecular chaperone DnaJ"/>
    <property type="match status" value="1"/>
</dbReference>
<reference evidence="16 17" key="1">
    <citation type="journal article" date="2017" name="ISME J.">
        <title>Energy and carbon metabolisms in a deep terrestrial subsurface fluid microbial community.</title>
        <authorList>
            <person name="Momper L."/>
            <person name="Jungbluth S.P."/>
            <person name="Lee M.D."/>
            <person name="Amend J.P."/>
        </authorList>
    </citation>
    <scope>NUCLEOTIDE SEQUENCE [LARGE SCALE GENOMIC DNA]</scope>
    <source>
        <strain evidence="16">SURF_29</strain>
    </source>
</reference>
<dbReference type="CDD" id="cd06257">
    <property type="entry name" value="DnaJ"/>
    <property type="match status" value="1"/>
</dbReference>
<dbReference type="FunFam" id="1.10.287.110:FF:000034">
    <property type="entry name" value="Chaperone protein DnaJ"/>
    <property type="match status" value="1"/>
</dbReference>
<organism evidence="16 17">
    <name type="scientific">candidate division WS5 bacterium</name>
    <dbReference type="NCBI Taxonomy" id="2093353"/>
    <lineage>
        <taxon>Bacteria</taxon>
        <taxon>candidate division WS5</taxon>
    </lineage>
</organism>
<dbReference type="GO" id="GO:0005524">
    <property type="term" value="F:ATP binding"/>
    <property type="evidence" value="ECO:0007669"/>
    <property type="project" value="InterPro"/>
</dbReference>
<dbReference type="InterPro" id="IPR001623">
    <property type="entry name" value="DnaJ_domain"/>
</dbReference>
<dbReference type="GO" id="GO:0031072">
    <property type="term" value="F:heat shock protein binding"/>
    <property type="evidence" value="ECO:0007669"/>
    <property type="project" value="InterPro"/>
</dbReference>
<dbReference type="Gene3D" id="2.60.260.20">
    <property type="entry name" value="Urease metallochaperone UreE, N-terminal domain"/>
    <property type="match status" value="2"/>
</dbReference>
<dbReference type="FunFam" id="2.60.260.20:FF:000005">
    <property type="entry name" value="Chaperone protein dnaJ 1, mitochondrial"/>
    <property type="match status" value="1"/>
</dbReference>
<dbReference type="EMBL" id="QZJW01000039">
    <property type="protein sequence ID" value="RJO60768.1"/>
    <property type="molecule type" value="Genomic_DNA"/>
</dbReference>
<dbReference type="GO" id="GO:0009408">
    <property type="term" value="P:response to heat"/>
    <property type="evidence" value="ECO:0007669"/>
    <property type="project" value="InterPro"/>
</dbReference>
<dbReference type="SMART" id="SM00271">
    <property type="entry name" value="DnaJ"/>
    <property type="match status" value="1"/>
</dbReference>
<comment type="caution">
    <text evidence="16">The sequence shown here is derived from an EMBL/GenBank/DDBJ whole genome shotgun (WGS) entry which is preliminary data.</text>
</comment>
<feature type="repeat" description="CXXCXGXG motif" evidence="12">
    <location>
        <begin position="153"/>
        <end position="160"/>
    </location>
</feature>
<keyword evidence="5 12" id="KW-0863">Zinc-finger</keyword>
<feature type="repeat" description="CXXCXGXG motif" evidence="12">
    <location>
        <begin position="196"/>
        <end position="203"/>
    </location>
</feature>
<evidence type="ECO:0000256" key="10">
    <source>
        <dbReference type="ARBA" id="ARBA00061004"/>
    </source>
</evidence>
<dbReference type="PANTHER" id="PTHR43096:SF48">
    <property type="entry name" value="CHAPERONE PROTEIN DNAJ"/>
    <property type="match status" value="1"/>
</dbReference>
<keyword evidence="7 12" id="KW-0346">Stress response</keyword>
<keyword evidence="8 12" id="KW-0143">Chaperone</keyword>
<comment type="domain">
    <text evidence="12">The J domain is necessary and sufficient to stimulate DnaK ATPase activity. Zinc center 1 plays an important role in the autonomous, DnaK-independent chaperone activity of DnaJ. Zinc center 2 is essential for interaction with DnaK and for DnaJ activity.</text>
</comment>
<evidence type="ECO:0000256" key="3">
    <source>
        <dbReference type="ARBA" id="ARBA00022723"/>
    </source>
</evidence>
<dbReference type="InterPro" id="IPR012724">
    <property type="entry name" value="DnaJ"/>
</dbReference>
<comment type="cofactor">
    <cofactor evidence="12">
        <name>Zn(2+)</name>
        <dbReference type="ChEBI" id="CHEBI:29105"/>
    </cofactor>
    <text evidence="12">Binds 2 Zn(2+) ions per monomer.</text>
</comment>
<dbReference type="InterPro" id="IPR002939">
    <property type="entry name" value="DnaJ_C"/>
</dbReference>
<dbReference type="InterPro" id="IPR036869">
    <property type="entry name" value="J_dom_sf"/>
</dbReference>
<dbReference type="HAMAP" id="MF_01152">
    <property type="entry name" value="DnaJ"/>
    <property type="match status" value="1"/>
</dbReference>
<evidence type="ECO:0000313" key="17">
    <source>
        <dbReference type="Proteomes" id="UP000285655"/>
    </source>
</evidence>
<evidence type="ECO:0000259" key="14">
    <source>
        <dbReference type="PROSITE" id="PS50076"/>
    </source>
</evidence>
<dbReference type="PROSITE" id="PS50076">
    <property type="entry name" value="DNAJ_2"/>
    <property type="match status" value="1"/>
</dbReference>
<dbReference type="InterPro" id="IPR018253">
    <property type="entry name" value="DnaJ_domain_CS"/>
</dbReference>
<sequence length="371" mass="40683">MKKDYYEILGVKKDASINEIKKAYRKLAHEHHPDKGGGPEAEAKFKEANEAYQILSDPEKRKAYDQFGHQEPGGGFNYQQYQQQAGQGFGGVEFDFGDLGGMGDIFETFFGGGGRSRGRARRGNDLETVVTIDFKEAVFGVESKINLNKSFKCSDCGGSGAKKGTEMKECGVCKGRGRVQTTRRTILGTFAQESICETCEGTGKLPKEACPKCKGKGVVREDREVKIKVPAGVDDGQTIRLSGLGEAMKGGQTGDLYVHIRVKPHEKIKREGYNLSNTAVISFAEAAMGTVIDVPTIDGDVKLKIPAGTQSEKVFKLSGRGVPHLGGSGRRGDHLVTIKVRVPEKLTKRQKELLEEFAREEGKEKPKFWPF</sequence>
<dbReference type="GO" id="GO:0051082">
    <property type="term" value="F:unfolded protein binding"/>
    <property type="evidence" value="ECO:0007669"/>
    <property type="project" value="UniProtKB-UniRule"/>
</dbReference>
<proteinExistence type="inferred from homology"/>
<dbReference type="Gene3D" id="2.10.230.10">
    <property type="entry name" value="Heat shock protein DnaJ, cysteine-rich domain"/>
    <property type="match status" value="1"/>
</dbReference>
<comment type="function">
    <text evidence="9 12">Participates actively in the response to hyperosmotic and heat shock by preventing the aggregation of stress-denatured proteins and by disaggregating proteins, also in an autonomous, DnaK-independent fashion. Unfolded proteins bind initially to DnaJ; upon interaction with the DnaJ-bound protein, DnaK hydrolyzes its bound ATP, resulting in the formation of a stable complex. GrpE releases ADP from DnaK; ATP binding to DnaK triggers the release of the substrate protein, thus completing the reaction cycle. Several rounds of ATP-dependent interactions between DnaJ, DnaK and GrpE are required for fully efficient folding. Also involved, together with DnaK and GrpE, in the DNA replication of plasmids through activation of initiation proteins.</text>
</comment>
<feature type="domain" description="CR-type" evidence="15">
    <location>
        <begin position="140"/>
        <end position="222"/>
    </location>
</feature>
<evidence type="ECO:0000259" key="15">
    <source>
        <dbReference type="PROSITE" id="PS51188"/>
    </source>
</evidence>
<comment type="subunit">
    <text evidence="12">Homodimer.</text>
</comment>
<keyword evidence="1 12" id="KW-0963">Cytoplasm</keyword>
<feature type="binding site" evidence="12">
    <location>
        <position position="210"/>
    </location>
    <ligand>
        <name>Zn(2+)</name>
        <dbReference type="ChEBI" id="CHEBI:29105"/>
        <label>1</label>
    </ligand>
</feature>
<feature type="domain" description="J" evidence="14">
    <location>
        <begin position="4"/>
        <end position="68"/>
    </location>
</feature>
<gene>
    <name evidence="12 16" type="primary">dnaJ</name>
    <name evidence="16" type="ORF">C4544_04500</name>
</gene>
<keyword evidence="2 12" id="KW-0235">DNA replication</keyword>
<dbReference type="NCBIfam" id="NF008035">
    <property type="entry name" value="PRK10767.1"/>
    <property type="match status" value="1"/>
</dbReference>
<dbReference type="PROSITE" id="PS51188">
    <property type="entry name" value="ZF_CR"/>
    <property type="match status" value="1"/>
</dbReference>
<dbReference type="Pfam" id="PF00226">
    <property type="entry name" value="DnaJ"/>
    <property type="match status" value="1"/>
</dbReference>
<evidence type="ECO:0000256" key="1">
    <source>
        <dbReference type="ARBA" id="ARBA00022490"/>
    </source>
</evidence>
<dbReference type="Pfam" id="PF01556">
    <property type="entry name" value="DnaJ_C"/>
    <property type="match status" value="1"/>
</dbReference>
<feature type="repeat" description="CXXCXGXG motif" evidence="12">
    <location>
        <begin position="170"/>
        <end position="177"/>
    </location>
</feature>
<keyword evidence="6 12" id="KW-0862">Zinc</keyword>
<feature type="binding site" evidence="12">
    <location>
        <position position="153"/>
    </location>
    <ligand>
        <name>Zn(2+)</name>
        <dbReference type="ChEBI" id="CHEBI:29105"/>
        <label>1</label>
    </ligand>
</feature>
<evidence type="ECO:0000256" key="7">
    <source>
        <dbReference type="ARBA" id="ARBA00023016"/>
    </source>
</evidence>
<dbReference type="CDD" id="cd10719">
    <property type="entry name" value="DnaJ_zf"/>
    <property type="match status" value="1"/>
</dbReference>
<evidence type="ECO:0000256" key="5">
    <source>
        <dbReference type="ARBA" id="ARBA00022771"/>
    </source>
</evidence>
<dbReference type="InterPro" id="IPR001305">
    <property type="entry name" value="HSP_DnaJ_Cys-rich_dom"/>
</dbReference>
<feature type="binding site" evidence="12">
    <location>
        <position position="199"/>
    </location>
    <ligand>
        <name>Zn(2+)</name>
        <dbReference type="ChEBI" id="CHEBI:29105"/>
        <label>2</label>
    </ligand>
</feature>
<evidence type="ECO:0000256" key="9">
    <source>
        <dbReference type="ARBA" id="ARBA00053423"/>
    </source>
</evidence>
<evidence type="ECO:0000256" key="2">
    <source>
        <dbReference type="ARBA" id="ARBA00022705"/>
    </source>
</evidence>
<evidence type="ECO:0000256" key="12">
    <source>
        <dbReference type="HAMAP-Rule" id="MF_01152"/>
    </source>
</evidence>
<name>A0A419DCE1_9BACT</name>
<dbReference type="Gene3D" id="1.10.287.110">
    <property type="entry name" value="DnaJ domain"/>
    <property type="match status" value="1"/>
</dbReference>
<dbReference type="AlphaFoldDB" id="A0A419DCE1"/>
<feature type="zinc finger region" description="CR-type" evidence="13">
    <location>
        <begin position="140"/>
        <end position="222"/>
    </location>
</feature>
<dbReference type="InterPro" id="IPR008971">
    <property type="entry name" value="HSP40/DnaJ_pept-bd"/>
</dbReference>
<comment type="subcellular location">
    <subcellularLocation>
        <location evidence="12">Cytoplasm</location>
    </subcellularLocation>
</comment>
<dbReference type="PANTHER" id="PTHR43096">
    <property type="entry name" value="DNAJ HOMOLOG 1, MITOCHONDRIAL-RELATED"/>
    <property type="match status" value="1"/>
</dbReference>
<evidence type="ECO:0000313" key="16">
    <source>
        <dbReference type="EMBL" id="RJO60768.1"/>
    </source>
</evidence>
<feature type="binding site" evidence="12">
    <location>
        <position position="173"/>
    </location>
    <ligand>
        <name>Zn(2+)</name>
        <dbReference type="ChEBI" id="CHEBI:29105"/>
        <label>2</label>
    </ligand>
</feature>
<evidence type="ECO:0000256" key="11">
    <source>
        <dbReference type="ARBA" id="ARBA00067609"/>
    </source>
</evidence>
<keyword evidence="3 12" id="KW-0479">Metal-binding</keyword>
<dbReference type="SUPFAM" id="SSF46565">
    <property type="entry name" value="Chaperone J-domain"/>
    <property type="match status" value="1"/>
</dbReference>
<dbReference type="Pfam" id="PF00684">
    <property type="entry name" value="DnaJ_CXXCXGXG"/>
    <property type="match status" value="1"/>
</dbReference>
<dbReference type="InterPro" id="IPR036410">
    <property type="entry name" value="HSP_DnaJ_Cys-rich_dom_sf"/>
</dbReference>
<dbReference type="GO" id="GO:0042026">
    <property type="term" value="P:protein refolding"/>
    <property type="evidence" value="ECO:0007669"/>
    <property type="project" value="TreeGrafter"/>
</dbReference>
<dbReference type="PROSITE" id="PS00636">
    <property type="entry name" value="DNAJ_1"/>
    <property type="match status" value="1"/>
</dbReference>
<accession>A0A419DCE1</accession>
<evidence type="ECO:0000256" key="4">
    <source>
        <dbReference type="ARBA" id="ARBA00022737"/>
    </source>
</evidence>
<evidence type="ECO:0000256" key="8">
    <source>
        <dbReference type="ARBA" id="ARBA00023186"/>
    </source>
</evidence>
<feature type="repeat" description="CXXCXGXG motif" evidence="12">
    <location>
        <begin position="210"/>
        <end position="217"/>
    </location>
</feature>
<dbReference type="GO" id="GO:0005737">
    <property type="term" value="C:cytoplasm"/>
    <property type="evidence" value="ECO:0007669"/>
    <property type="project" value="UniProtKB-SubCell"/>
</dbReference>
<dbReference type="CDD" id="cd10747">
    <property type="entry name" value="DnaJ_C"/>
    <property type="match status" value="1"/>
</dbReference>
<dbReference type="PRINTS" id="PR00625">
    <property type="entry name" value="JDOMAIN"/>
</dbReference>
<protein>
    <recommendedName>
        <fullName evidence="11 12">Chaperone protein DnaJ</fullName>
    </recommendedName>
</protein>
<dbReference type="GO" id="GO:0006260">
    <property type="term" value="P:DNA replication"/>
    <property type="evidence" value="ECO:0007669"/>
    <property type="project" value="UniProtKB-KW"/>
</dbReference>
<evidence type="ECO:0000256" key="13">
    <source>
        <dbReference type="PROSITE-ProRule" id="PRU00546"/>
    </source>
</evidence>